<dbReference type="Proteomes" id="UP000526302">
    <property type="component" value="Unassembled WGS sequence"/>
</dbReference>
<evidence type="ECO:0000256" key="1">
    <source>
        <dbReference type="SAM" id="Coils"/>
    </source>
</evidence>
<name>A0A7K4BZA7_9ARCH</name>
<dbReference type="EMBL" id="JAAZKV010000018">
    <property type="protein sequence ID" value="NMA44590.1"/>
    <property type="molecule type" value="Genomic_DNA"/>
</dbReference>
<dbReference type="AlphaFoldDB" id="A0A7K4BZA7"/>
<protein>
    <submittedName>
        <fullName evidence="2">Uncharacterized protein</fullName>
    </submittedName>
</protein>
<evidence type="ECO:0000313" key="2">
    <source>
        <dbReference type="EMBL" id="NMA44590.1"/>
    </source>
</evidence>
<comment type="caution">
    <text evidence="2">The sequence shown here is derived from an EMBL/GenBank/DDBJ whole genome shotgun (WGS) entry which is preliminary data.</text>
</comment>
<reference evidence="2 3" key="1">
    <citation type="journal article" date="2020" name="Biotechnol. Biofuels">
        <title>New insights from the biogas microbiome by comprehensive genome-resolved metagenomics of nearly 1600 species originating from multiple anaerobic digesters.</title>
        <authorList>
            <person name="Campanaro S."/>
            <person name="Treu L."/>
            <person name="Rodriguez-R L.M."/>
            <person name="Kovalovszki A."/>
            <person name="Ziels R.M."/>
            <person name="Maus I."/>
            <person name="Zhu X."/>
            <person name="Kougias P.G."/>
            <person name="Basile A."/>
            <person name="Luo G."/>
            <person name="Schluter A."/>
            <person name="Konstantinidis K.T."/>
            <person name="Angelidaki I."/>
        </authorList>
    </citation>
    <scope>NUCLEOTIDE SEQUENCE [LARGE SCALE GENOMIC DNA]</scope>
    <source>
        <strain evidence="2">AS22ysBPME_79</strain>
    </source>
</reference>
<feature type="coiled-coil region" evidence="1">
    <location>
        <begin position="243"/>
        <end position="270"/>
    </location>
</feature>
<sequence>MRKRVPIKSVLAGNAGSKTAKNSTRRDFKKLQNLLRTQAIKKGVNQGMRNKELVVMLGANPDFVRRKKAELVKSGQLRGKSKAKSTLSKTAKIEIIKDRYLKGWSVHKIAKEIGMSVPFVHQCRAQIVNKNPELLKERLSVLNKVIKQLKTNKPKPGKEIHNLRGALVEKATIERMMALEAESKGSGKYELRKNAHERAARLKKKKVKEDLSGVSELMSQNIISKIKKVNPQLSYIIPSREGLKLADKRIQELSKELQEAKRTLSSYTSTATEKYYARDKEIRANSSLQTLILFTRGGLKEHQSIELLLELGKKQKE</sequence>
<gene>
    <name evidence="2" type="ORF">GX950_02155</name>
</gene>
<proteinExistence type="predicted"/>
<evidence type="ECO:0000313" key="3">
    <source>
        <dbReference type="Proteomes" id="UP000526302"/>
    </source>
</evidence>
<keyword evidence="1" id="KW-0175">Coiled coil</keyword>
<accession>A0A7K4BZA7</accession>
<organism evidence="2 3">
    <name type="scientific">Candidatus Iainarchaeum sp</name>
    <dbReference type="NCBI Taxonomy" id="3101447"/>
    <lineage>
        <taxon>Archaea</taxon>
        <taxon>Candidatus Iainarchaeota</taxon>
        <taxon>Candidatus Iainarchaeia</taxon>
        <taxon>Candidatus Iainarchaeales</taxon>
        <taxon>Candidatus Iainarchaeaceae</taxon>
        <taxon>Candidatus Iainarchaeum</taxon>
    </lineage>
</organism>